<evidence type="ECO:0000313" key="2">
    <source>
        <dbReference type="EMBL" id="WAJ24796.1"/>
    </source>
</evidence>
<dbReference type="Pfam" id="PF05183">
    <property type="entry name" value="RdRP"/>
    <property type="match status" value="1"/>
</dbReference>
<dbReference type="Proteomes" id="UP001163115">
    <property type="component" value="Chromosome"/>
</dbReference>
<dbReference type="InterPro" id="IPR057596">
    <property type="entry name" value="RDRP_core"/>
</dbReference>
<gene>
    <name evidence="2" type="ORF">OW255_04625</name>
</gene>
<reference evidence="2" key="1">
    <citation type="submission" date="2022-11" db="EMBL/GenBank/DDBJ databases">
        <title>Lacrimispora xylanolytica sy1, complete genome.</title>
        <authorList>
            <person name="Choi S."/>
        </authorList>
    </citation>
    <scope>NUCLEOTIDE SEQUENCE</scope>
    <source>
        <strain evidence="2">Sy1</strain>
    </source>
</reference>
<organism evidence="2 3">
    <name type="scientific">Lacrimispora xylanolytica</name>
    <dbReference type="NCBI Taxonomy" id="29375"/>
    <lineage>
        <taxon>Bacteria</taxon>
        <taxon>Bacillati</taxon>
        <taxon>Bacillota</taxon>
        <taxon>Clostridia</taxon>
        <taxon>Lachnospirales</taxon>
        <taxon>Lachnospiraceae</taxon>
        <taxon>Lacrimispora</taxon>
    </lineage>
</organism>
<dbReference type="EMBL" id="CP113524">
    <property type="protein sequence ID" value="WAJ24796.1"/>
    <property type="molecule type" value="Genomic_DNA"/>
</dbReference>
<evidence type="ECO:0000313" key="3">
    <source>
        <dbReference type="Proteomes" id="UP001163115"/>
    </source>
</evidence>
<dbReference type="RefSeq" id="WP_024837076.1">
    <property type="nucleotide sequence ID" value="NZ_CP113524.1"/>
</dbReference>
<protein>
    <recommendedName>
        <fullName evidence="1">RDRP core domain-containing protein</fullName>
    </recommendedName>
</protein>
<accession>A0ABY7ADX3</accession>
<evidence type="ECO:0000259" key="1">
    <source>
        <dbReference type="Pfam" id="PF05183"/>
    </source>
</evidence>
<proteinExistence type="predicted"/>
<feature type="domain" description="RDRP core" evidence="1">
    <location>
        <begin position="118"/>
        <end position="570"/>
    </location>
</feature>
<keyword evidence="3" id="KW-1185">Reference proteome</keyword>
<sequence>MAKEKSCHKFIYKIPSKRLSQSDWKLSLPLQTAIKNKNDVVALGDSQLLRWICELNGIKDLDQEVRNTQSQIKHQKKLPKSEESKSKIKELYKKLYSLQYQKDYFCMIMNTKKDYLRANKGFTINQYSYRRLVGTNGGIKKSTITYIGSPIYEEIKKRMDNGRDLSKPLIPAKLEAYQALICSSSTPVSMPRIAIVKDCNVTFKEDVILIQDGNNDEPEMSRQKDYKINYCDSDGYGLMSPEYSRIVNKELSGDSSNENTISGINTRFAWTKGMLFTFDFKEFAKKVNHGDFTFQDAWGALRDVRDYDVLLTTSMVKLWDSYDSLEHFLECSYENHYEFSVSKTTPDRLEHARNANYQFLQTFELTDDELYQLCEPTIREIKDVLFDDWRKTIVFLKGMNLNELQSEQWEHDFVKALMIDKRMAEDPFVVGKIHSMIRKRIQMAAKGSIKLPGNFAMVCGDPYSLAQSIFGLPVTGLLKQGEVYHSYWKQRDVHEIACFRAPMTCHNNIRRRKVVHSNEMDYWYQYIQTGMILNSWDSTCDALNGADKDSDAFFTTNHPIIVKNTKNAPTIECVQKRADKVIPEESHLVQANLLAFGDEIGSTTNKITAMIELQAGFPKDSLEYQTLEYRIMCGQHYQQNSIDKAKGILSKPMPKHWYDKSACRALPENSEEEKAYKKICLEICASKKPYFMRYIYPELMADHKKYINDSNKKCIRMFQMPLEELKQNPAKTKEALEFLKYHQEGLPVGNEPCTVNRICWLFEQEFQDVLQKQRTSSAFDYSILKSGAPYSKRDYKKIEKIKGEYDLDVKHYQQQAKTQRLDKDEVSMNRTLLIQKFKAACEAICPNEKELCDILLDMCYTTNKSKQFVWDICGETMINNLLKKNDYVVNYPVLTEGHGEFEYAGESFIMNQRKQREDEES</sequence>
<name>A0ABY7ADX3_9FIRM</name>